<organism evidence="3 4">
    <name type="scientific">Fragilariopsis cylindrus CCMP1102</name>
    <dbReference type="NCBI Taxonomy" id="635003"/>
    <lineage>
        <taxon>Eukaryota</taxon>
        <taxon>Sar</taxon>
        <taxon>Stramenopiles</taxon>
        <taxon>Ochrophyta</taxon>
        <taxon>Bacillariophyta</taxon>
        <taxon>Bacillariophyceae</taxon>
        <taxon>Bacillariophycidae</taxon>
        <taxon>Bacillariales</taxon>
        <taxon>Bacillariaceae</taxon>
        <taxon>Fragilariopsis</taxon>
    </lineage>
</organism>
<dbReference type="PANTHER" id="PTHR26379">
    <property type="entry name" value="BTB/POZ AND MATH DOMAIN-CONTAINING PROTEIN 1"/>
    <property type="match status" value="1"/>
</dbReference>
<evidence type="ECO:0000259" key="1">
    <source>
        <dbReference type="PROSITE" id="PS50097"/>
    </source>
</evidence>
<dbReference type="InterPro" id="IPR036361">
    <property type="entry name" value="SAP_dom_sf"/>
</dbReference>
<dbReference type="CDD" id="cd18186">
    <property type="entry name" value="BTB_POZ_ZBTB_KLHL-like"/>
    <property type="match status" value="1"/>
</dbReference>
<dbReference type="SUPFAM" id="SSF49599">
    <property type="entry name" value="TRAF domain-like"/>
    <property type="match status" value="1"/>
</dbReference>
<sequence>MKISSSSYRKFPKVFSGNKEVMQFHIRDFANLKQEAGESIQTNSVKAHGHLWKLHLYLGGTSATKYVDFYMIYQGENSHSNRVVAKVMIRTETCSSEVRRFDFSTDHACMAIGEEFLGIDDDCNDDGTLTIFVELEIATEKNPVWFPRLLTNGDNNNIGAQLYRSVETTSDVTFLIGTSTSRKEFKVHRCIIELRAKSLYELILTEEESNSNNKDGNDSTIIALPDTEEKVFDVFLVFVYTGKEPELNKDDEDIAKSILRAANRYGCTDLKLYIESVLVKTFLLPSNAAALLLLADSYSCALLKEAAMKIYITCNTEDTDDFDVTSLRERLEKANLDVDGSRQILVERWKTYLRPGNEVNENQNKRQRIE</sequence>
<dbReference type="KEGG" id="fcy:FRACYDRAFT_251325"/>
<dbReference type="PROSITE" id="PS50800">
    <property type="entry name" value="SAP"/>
    <property type="match status" value="1"/>
</dbReference>
<dbReference type="InterPro" id="IPR045005">
    <property type="entry name" value="BPM1-6"/>
</dbReference>
<accession>A0A1E7EMS8</accession>
<dbReference type="OrthoDB" id="681301at2759"/>
<evidence type="ECO:0000313" key="4">
    <source>
        <dbReference type="Proteomes" id="UP000095751"/>
    </source>
</evidence>
<evidence type="ECO:0000259" key="2">
    <source>
        <dbReference type="PROSITE" id="PS50800"/>
    </source>
</evidence>
<keyword evidence="4" id="KW-1185">Reference proteome</keyword>
<dbReference type="Gene3D" id="3.30.710.10">
    <property type="entry name" value="Potassium Channel Kv1.1, Chain A"/>
    <property type="match status" value="1"/>
</dbReference>
<dbReference type="PANTHER" id="PTHR26379:SF187">
    <property type="entry name" value="OS07G0655300 PROTEIN"/>
    <property type="match status" value="1"/>
</dbReference>
<dbReference type="AlphaFoldDB" id="A0A1E7EMS8"/>
<gene>
    <name evidence="3" type="ORF">FRACYDRAFT_251325</name>
</gene>
<dbReference type="Proteomes" id="UP000095751">
    <property type="component" value="Unassembled WGS sequence"/>
</dbReference>
<dbReference type="EMBL" id="KV784387">
    <property type="protein sequence ID" value="OEU07252.1"/>
    <property type="molecule type" value="Genomic_DNA"/>
</dbReference>
<protein>
    <recommendedName>
        <fullName evidence="5">POZ domain-containing protein</fullName>
    </recommendedName>
</protein>
<dbReference type="SUPFAM" id="SSF54695">
    <property type="entry name" value="POZ domain"/>
    <property type="match status" value="1"/>
</dbReference>
<dbReference type="InterPro" id="IPR011333">
    <property type="entry name" value="SKP1/BTB/POZ_sf"/>
</dbReference>
<dbReference type="Pfam" id="PF00651">
    <property type="entry name" value="BTB"/>
    <property type="match status" value="1"/>
</dbReference>
<feature type="domain" description="BTB" evidence="1">
    <location>
        <begin position="170"/>
        <end position="243"/>
    </location>
</feature>
<evidence type="ECO:0008006" key="5">
    <source>
        <dbReference type="Google" id="ProtNLM"/>
    </source>
</evidence>
<dbReference type="GO" id="GO:0016567">
    <property type="term" value="P:protein ubiquitination"/>
    <property type="evidence" value="ECO:0007669"/>
    <property type="project" value="InterPro"/>
</dbReference>
<dbReference type="PROSITE" id="PS50097">
    <property type="entry name" value="BTB"/>
    <property type="match status" value="1"/>
</dbReference>
<dbReference type="InterPro" id="IPR008974">
    <property type="entry name" value="TRAF-like"/>
</dbReference>
<proteinExistence type="predicted"/>
<dbReference type="SUPFAM" id="SSF68906">
    <property type="entry name" value="SAP domain"/>
    <property type="match status" value="1"/>
</dbReference>
<feature type="domain" description="SAP" evidence="2">
    <location>
        <begin position="319"/>
        <end position="353"/>
    </location>
</feature>
<dbReference type="SMART" id="SM00225">
    <property type="entry name" value="BTB"/>
    <property type="match status" value="1"/>
</dbReference>
<dbReference type="Gene3D" id="2.60.210.10">
    <property type="entry name" value="Apoptosis, Tumor Necrosis Factor Receptor Associated Protein 2, Chain A"/>
    <property type="match status" value="1"/>
</dbReference>
<dbReference type="InterPro" id="IPR000210">
    <property type="entry name" value="BTB/POZ_dom"/>
</dbReference>
<dbReference type="InParanoid" id="A0A1E7EMS8"/>
<evidence type="ECO:0000313" key="3">
    <source>
        <dbReference type="EMBL" id="OEU07252.1"/>
    </source>
</evidence>
<name>A0A1E7EMS8_9STRA</name>
<reference evidence="3 4" key="1">
    <citation type="submission" date="2016-09" db="EMBL/GenBank/DDBJ databases">
        <title>Extensive genetic diversity and differential bi-allelic expression allows diatom success in the polar Southern Ocean.</title>
        <authorList>
            <consortium name="DOE Joint Genome Institute"/>
            <person name="Mock T."/>
            <person name="Otillar R.P."/>
            <person name="Strauss J."/>
            <person name="Dupont C."/>
            <person name="Frickenhaus S."/>
            <person name="Maumus F."/>
            <person name="Mcmullan M."/>
            <person name="Sanges R."/>
            <person name="Schmutz J."/>
            <person name="Toseland A."/>
            <person name="Valas R."/>
            <person name="Veluchamy A."/>
            <person name="Ward B.J."/>
            <person name="Allen A."/>
            <person name="Barry K."/>
            <person name="Falciatore A."/>
            <person name="Ferrante M."/>
            <person name="Fortunato A.E."/>
            <person name="Gloeckner G."/>
            <person name="Gruber A."/>
            <person name="Hipkin R."/>
            <person name="Janech M."/>
            <person name="Kroth P."/>
            <person name="Leese F."/>
            <person name="Lindquist E."/>
            <person name="Lyon B.R."/>
            <person name="Martin J."/>
            <person name="Mayer C."/>
            <person name="Parker M."/>
            <person name="Quesneville H."/>
            <person name="Raymond J."/>
            <person name="Uhlig C."/>
            <person name="Valentin K.U."/>
            <person name="Worden A.Z."/>
            <person name="Armbrust E.V."/>
            <person name="Bowler C."/>
            <person name="Green B."/>
            <person name="Moulton V."/>
            <person name="Van Oosterhout C."/>
            <person name="Grigoriev I."/>
        </authorList>
    </citation>
    <scope>NUCLEOTIDE SEQUENCE [LARGE SCALE GENOMIC DNA]</scope>
    <source>
        <strain evidence="3 4">CCMP1102</strain>
    </source>
</reference>
<dbReference type="InterPro" id="IPR003034">
    <property type="entry name" value="SAP_dom"/>
</dbReference>